<comment type="caution">
    <text evidence="3">The sequence shown here is derived from an EMBL/GenBank/DDBJ whole genome shotgun (WGS) entry which is preliminary data.</text>
</comment>
<evidence type="ECO:0000259" key="2">
    <source>
        <dbReference type="PROSITE" id="PS50011"/>
    </source>
</evidence>
<keyword evidence="1" id="KW-0812">Transmembrane</keyword>
<accession>A0ABU6TTC4</accession>
<gene>
    <name evidence="3" type="primary">SOBIR1_3</name>
    <name evidence="3" type="ORF">PIB30_089070</name>
</gene>
<dbReference type="PROSITE" id="PS00108">
    <property type="entry name" value="PROTEIN_KINASE_ST"/>
    <property type="match status" value="1"/>
</dbReference>
<feature type="transmembrane region" description="Helical" evidence="1">
    <location>
        <begin position="20"/>
        <end position="42"/>
    </location>
</feature>
<keyword evidence="1" id="KW-1133">Transmembrane helix</keyword>
<dbReference type="PROSITE" id="PS50011">
    <property type="entry name" value="PROTEIN_KINASE_DOM"/>
    <property type="match status" value="1"/>
</dbReference>
<name>A0ABU6TTC4_9FABA</name>
<evidence type="ECO:0000313" key="3">
    <source>
        <dbReference type="EMBL" id="MED6152137.1"/>
    </source>
</evidence>
<dbReference type="InterPro" id="IPR051564">
    <property type="entry name" value="LRR_receptor-like_kinase"/>
</dbReference>
<dbReference type="PANTHER" id="PTHR48055">
    <property type="entry name" value="LEUCINE-RICH REPEAT RECEPTOR PROTEIN KINASE EMS1"/>
    <property type="match status" value="1"/>
</dbReference>
<proteinExistence type="predicted"/>
<keyword evidence="1" id="KW-0472">Membrane</keyword>
<dbReference type="InterPro" id="IPR000719">
    <property type="entry name" value="Prot_kinase_dom"/>
</dbReference>
<dbReference type="Pfam" id="PF07714">
    <property type="entry name" value="PK_Tyr_Ser-Thr"/>
    <property type="match status" value="1"/>
</dbReference>
<dbReference type="SUPFAM" id="SSF56112">
    <property type="entry name" value="Protein kinase-like (PK-like)"/>
    <property type="match status" value="1"/>
</dbReference>
<organism evidence="3 4">
    <name type="scientific">Stylosanthes scabra</name>
    <dbReference type="NCBI Taxonomy" id="79078"/>
    <lineage>
        <taxon>Eukaryota</taxon>
        <taxon>Viridiplantae</taxon>
        <taxon>Streptophyta</taxon>
        <taxon>Embryophyta</taxon>
        <taxon>Tracheophyta</taxon>
        <taxon>Spermatophyta</taxon>
        <taxon>Magnoliopsida</taxon>
        <taxon>eudicotyledons</taxon>
        <taxon>Gunneridae</taxon>
        <taxon>Pentapetalae</taxon>
        <taxon>rosids</taxon>
        <taxon>fabids</taxon>
        <taxon>Fabales</taxon>
        <taxon>Fabaceae</taxon>
        <taxon>Papilionoideae</taxon>
        <taxon>50 kb inversion clade</taxon>
        <taxon>dalbergioids sensu lato</taxon>
        <taxon>Dalbergieae</taxon>
        <taxon>Pterocarpus clade</taxon>
        <taxon>Stylosanthes</taxon>
    </lineage>
</organism>
<reference evidence="3 4" key="1">
    <citation type="journal article" date="2023" name="Plants (Basel)">
        <title>Bridging the Gap: Combining Genomics and Transcriptomics Approaches to Understand Stylosanthes scabra, an Orphan Legume from the Brazilian Caatinga.</title>
        <authorList>
            <person name="Ferreira-Neto J.R.C."/>
            <person name="da Silva M.D."/>
            <person name="Binneck E."/>
            <person name="de Melo N.F."/>
            <person name="da Silva R.H."/>
            <person name="de Melo A.L.T.M."/>
            <person name="Pandolfi V."/>
            <person name="Bustamante F.O."/>
            <person name="Brasileiro-Vidal A.C."/>
            <person name="Benko-Iseppon A.M."/>
        </authorList>
    </citation>
    <scope>NUCLEOTIDE SEQUENCE [LARGE SCALE GENOMIC DNA]</scope>
    <source>
        <tissue evidence="3">Leaves</tissue>
    </source>
</reference>
<dbReference type="InterPro" id="IPR001245">
    <property type="entry name" value="Ser-Thr/Tyr_kinase_cat_dom"/>
</dbReference>
<dbReference type="Gene3D" id="1.10.510.10">
    <property type="entry name" value="Transferase(Phosphotransferase) domain 1"/>
    <property type="match status" value="1"/>
</dbReference>
<dbReference type="Proteomes" id="UP001341840">
    <property type="component" value="Unassembled WGS sequence"/>
</dbReference>
<evidence type="ECO:0000313" key="4">
    <source>
        <dbReference type="Proteomes" id="UP001341840"/>
    </source>
</evidence>
<dbReference type="EMBL" id="JASCZI010092268">
    <property type="protein sequence ID" value="MED6152137.1"/>
    <property type="molecule type" value="Genomic_DNA"/>
</dbReference>
<dbReference type="InterPro" id="IPR008271">
    <property type="entry name" value="Ser/Thr_kinase_AS"/>
</dbReference>
<evidence type="ECO:0000256" key="1">
    <source>
        <dbReference type="SAM" id="Phobius"/>
    </source>
</evidence>
<keyword evidence="4" id="KW-1185">Reference proteome</keyword>
<dbReference type="SMART" id="SM00220">
    <property type="entry name" value="S_TKc"/>
    <property type="match status" value="1"/>
</dbReference>
<feature type="domain" description="Protein kinase" evidence="2">
    <location>
        <begin position="1"/>
        <end position="290"/>
    </location>
</feature>
<sequence>MLDSHSYSLKDKIKKKVLGWVLGALVVATLAVPIFGFILHFINKKDLAFLKREDCLENLECIGRGGAGEVYKNGNLEDFLKRDQKGRNKLDWLLRYKISIWVGVGLEYLHINYRPRIIHQDLKSGNILLDDDMEARIADFDLAMAMPDDQSQVVLSNVGDIIGYIAPKYYTMGVFNDKCDIYSFSVMLGVSVTGKFSLGEFFCQECAISLVHWMRNITSENLNVVIDPILVGNGFENRMFCVLRIGSLCTRGVHGPDRLKAWPRPNEIWVIFCLASKWSELGPKSIKQTQ</sequence>
<dbReference type="InterPro" id="IPR011009">
    <property type="entry name" value="Kinase-like_dom_sf"/>
</dbReference>
<protein>
    <submittedName>
        <fullName evidence="3">Leucine-rich repeat receptor-like serine threonine tyrosine-protein kinase</fullName>
    </submittedName>
</protein>
<dbReference type="PANTHER" id="PTHR48055:SF22">
    <property type="entry name" value="LEUCINE-RICH REPEAT RECEPTOR-LIKE SERINE_THREONINE_TYROSINE-PROTEIN KINASE SOBIR1"/>
    <property type="match status" value="1"/>
</dbReference>